<protein>
    <submittedName>
        <fullName evidence="1">Uncharacterized protein</fullName>
    </submittedName>
</protein>
<sequence length="77" mass="9119">MEGYFTDAIYIRRAAGKSPELELREKHLYAELAARISGEEYLRIEEELNHFYDELGKELFNRGFMEGIRFLLKCLSQ</sequence>
<evidence type="ECO:0000313" key="2">
    <source>
        <dbReference type="Proteomes" id="UP000236311"/>
    </source>
</evidence>
<dbReference type="RefSeq" id="WP_103240624.1">
    <property type="nucleotide sequence ID" value="NZ_JANJZD010000017.1"/>
</dbReference>
<keyword evidence="2" id="KW-1185">Reference proteome</keyword>
<organism evidence="1 2">
    <name type="scientific">Acetatifactor muris</name>
    <dbReference type="NCBI Taxonomy" id="879566"/>
    <lineage>
        <taxon>Bacteria</taxon>
        <taxon>Bacillati</taxon>
        <taxon>Bacillota</taxon>
        <taxon>Clostridia</taxon>
        <taxon>Lachnospirales</taxon>
        <taxon>Lachnospiraceae</taxon>
        <taxon>Acetatifactor</taxon>
    </lineage>
</organism>
<dbReference type="EMBL" id="OFSM01000017">
    <property type="protein sequence ID" value="SOY30600.1"/>
    <property type="molecule type" value="Genomic_DNA"/>
</dbReference>
<name>A0A2K4ZJG3_9FIRM</name>
<accession>A0A2K4ZJG3</accession>
<proteinExistence type="predicted"/>
<gene>
    <name evidence="1" type="ORF">AMURIS_03331</name>
</gene>
<reference evidence="1 2" key="1">
    <citation type="submission" date="2018-01" db="EMBL/GenBank/DDBJ databases">
        <authorList>
            <person name="Gaut B.S."/>
            <person name="Morton B.R."/>
            <person name="Clegg M.T."/>
            <person name="Duvall M.R."/>
        </authorList>
    </citation>
    <scope>NUCLEOTIDE SEQUENCE [LARGE SCALE GENOMIC DNA]</scope>
    <source>
        <strain evidence="1">GP69</strain>
    </source>
</reference>
<dbReference type="OrthoDB" id="9798042at2"/>
<evidence type="ECO:0000313" key="1">
    <source>
        <dbReference type="EMBL" id="SOY30600.1"/>
    </source>
</evidence>
<dbReference type="Proteomes" id="UP000236311">
    <property type="component" value="Unassembled WGS sequence"/>
</dbReference>
<dbReference type="AlphaFoldDB" id="A0A2K4ZJG3"/>